<dbReference type="InterPro" id="IPR032727">
    <property type="entry name" value="CLAMP"/>
</dbReference>
<gene>
    <name evidence="1" type="ORF">OCTVUL_1B017458</name>
</gene>
<dbReference type="AlphaFoldDB" id="A0AA36B4T1"/>
<dbReference type="EMBL" id="OX597822">
    <property type="protein sequence ID" value="CAI9727923.1"/>
    <property type="molecule type" value="Genomic_DNA"/>
</dbReference>
<keyword evidence="2" id="KW-1185">Reference proteome</keyword>
<accession>A0AA36B4T1</accession>
<proteinExistence type="predicted"/>
<dbReference type="PANTHER" id="PTHR28457:SF1">
    <property type="entry name" value="CILIA- AND FLAGELLA-ASSOCIATED PROTEIN 119"/>
    <property type="match status" value="1"/>
</dbReference>
<reference evidence="1" key="1">
    <citation type="submission" date="2023-08" db="EMBL/GenBank/DDBJ databases">
        <authorList>
            <person name="Alioto T."/>
            <person name="Alioto T."/>
            <person name="Gomez Garrido J."/>
        </authorList>
    </citation>
    <scope>NUCLEOTIDE SEQUENCE</scope>
</reference>
<sequence length="228" mass="26302">MLLFNLHKGLPEDGGIKSSETICGGPPNICGIGTEENSEIENSEKEKLSSFTGKVVIWNDLNADQAQELLDAPTLIDVRDILAEIFDLTNYEEDLQEEILLHLYVYAIQYARDKEFSTRQLSVYFSIVKDVHEFCVENSFVRIEETFDYFEDLLIRHCILRPAFNMELFSIPEAKKIAFHMVDTYFRHFKLYKYAFTPQVLLDLVLSYVGETTSAATQGKWQLLMFSP</sequence>
<dbReference type="Pfam" id="PF14769">
    <property type="entry name" value="CLAMP"/>
    <property type="match status" value="1"/>
</dbReference>
<organism evidence="1 2">
    <name type="scientific">Octopus vulgaris</name>
    <name type="common">Common octopus</name>
    <dbReference type="NCBI Taxonomy" id="6645"/>
    <lineage>
        <taxon>Eukaryota</taxon>
        <taxon>Metazoa</taxon>
        <taxon>Spiralia</taxon>
        <taxon>Lophotrochozoa</taxon>
        <taxon>Mollusca</taxon>
        <taxon>Cephalopoda</taxon>
        <taxon>Coleoidea</taxon>
        <taxon>Octopodiformes</taxon>
        <taxon>Octopoda</taxon>
        <taxon>Incirrata</taxon>
        <taxon>Octopodidae</taxon>
        <taxon>Octopus</taxon>
    </lineage>
</organism>
<dbReference type="Proteomes" id="UP001162480">
    <property type="component" value="Chromosome 9"/>
</dbReference>
<evidence type="ECO:0000313" key="2">
    <source>
        <dbReference type="Proteomes" id="UP001162480"/>
    </source>
</evidence>
<evidence type="ECO:0000313" key="1">
    <source>
        <dbReference type="EMBL" id="CAI9727923.1"/>
    </source>
</evidence>
<dbReference type="PANTHER" id="PTHR28457">
    <property type="entry name" value="COILED-COIL DOMAIN-CONTAINING PROTEIN 189"/>
    <property type="match status" value="1"/>
</dbReference>
<protein>
    <submittedName>
        <fullName evidence="1">Uncharacterized protein</fullName>
    </submittedName>
</protein>
<name>A0AA36B4T1_OCTVU</name>